<accession>A0A6J7WDA8</accession>
<dbReference type="EMBL" id="LR798229">
    <property type="protein sequence ID" value="CAB5207232.1"/>
    <property type="molecule type" value="Genomic_DNA"/>
</dbReference>
<evidence type="ECO:0000256" key="1">
    <source>
        <dbReference type="SAM" id="Coils"/>
    </source>
</evidence>
<gene>
    <name evidence="2" type="ORF">UFOVP184_49</name>
</gene>
<sequence>MSDSAVDPKLLRESILRKERIRALLAENEALKATIAERDAQLEEITSERDTIVEEMTQYFEELEANEQPLTPEQEELNQYRQQARMDKFQKAIDANDKIVKGIRAEHIAAITGLNIDALDGVEDFDGLMGEVFDRLQQEAPVFFASSGPVAQPAAGNSNGLQSGTPAAGIAKRLPTFASQASGGGIPTPAETSLSAVRLRDPAAAQERAALARANNNE</sequence>
<reference evidence="2" key="1">
    <citation type="submission" date="2020-05" db="EMBL/GenBank/DDBJ databases">
        <authorList>
            <person name="Chiriac C."/>
            <person name="Salcher M."/>
            <person name="Ghai R."/>
            <person name="Kavagutti S V."/>
        </authorList>
    </citation>
    <scope>NUCLEOTIDE SEQUENCE</scope>
</reference>
<feature type="coiled-coil region" evidence="1">
    <location>
        <begin position="21"/>
        <end position="48"/>
    </location>
</feature>
<keyword evidence="1" id="KW-0175">Coiled coil</keyword>
<organism evidence="2">
    <name type="scientific">uncultured Caudovirales phage</name>
    <dbReference type="NCBI Taxonomy" id="2100421"/>
    <lineage>
        <taxon>Viruses</taxon>
        <taxon>Duplodnaviria</taxon>
        <taxon>Heunggongvirae</taxon>
        <taxon>Uroviricota</taxon>
        <taxon>Caudoviricetes</taxon>
        <taxon>Peduoviridae</taxon>
        <taxon>Maltschvirus</taxon>
        <taxon>Maltschvirus maltsch</taxon>
    </lineage>
</organism>
<protein>
    <submittedName>
        <fullName evidence="2">Uncharacterized protein</fullName>
    </submittedName>
</protein>
<proteinExistence type="predicted"/>
<evidence type="ECO:0000313" key="2">
    <source>
        <dbReference type="EMBL" id="CAB5207232.1"/>
    </source>
</evidence>
<name>A0A6J7WDA8_9CAUD</name>